<dbReference type="Gene3D" id="3.30.559.30">
    <property type="entry name" value="Nonribosomal peptide synthetase, condensation domain"/>
    <property type="match status" value="1"/>
</dbReference>
<accession>A0ABW5I7E9</accession>
<dbReference type="Proteomes" id="UP001597542">
    <property type="component" value="Unassembled WGS sequence"/>
</dbReference>
<dbReference type="InterPro" id="IPR023213">
    <property type="entry name" value="CAT-like_dom_sf"/>
</dbReference>
<dbReference type="Pfam" id="PF00668">
    <property type="entry name" value="Condensation"/>
    <property type="match status" value="1"/>
</dbReference>
<dbReference type="PANTHER" id="PTHR45527:SF1">
    <property type="entry name" value="FATTY ACID SYNTHASE"/>
    <property type="match status" value="1"/>
</dbReference>
<dbReference type="RefSeq" id="WP_344277134.1">
    <property type="nucleotide sequence ID" value="NZ_BAAAHV010000012.1"/>
</dbReference>
<evidence type="ECO:0000259" key="1">
    <source>
        <dbReference type="Pfam" id="PF00668"/>
    </source>
</evidence>
<dbReference type="EMBL" id="JBHUKQ010000015">
    <property type="protein sequence ID" value="MFD2485139.1"/>
    <property type="molecule type" value="Genomic_DNA"/>
</dbReference>
<protein>
    <submittedName>
        <fullName evidence="2">Condensation domain-containing protein</fullName>
    </submittedName>
</protein>
<evidence type="ECO:0000313" key="2">
    <source>
        <dbReference type="EMBL" id="MFD2485139.1"/>
    </source>
</evidence>
<evidence type="ECO:0000313" key="3">
    <source>
        <dbReference type="Proteomes" id="UP001597542"/>
    </source>
</evidence>
<organism evidence="2 3">
    <name type="scientific">Amycolatopsis albidoflavus</name>
    <dbReference type="NCBI Taxonomy" id="102226"/>
    <lineage>
        <taxon>Bacteria</taxon>
        <taxon>Bacillati</taxon>
        <taxon>Actinomycetota</taxon>
        <taxon>Actinomycetes</taxon>
        <taxon>Pseudonocardiales</taxon>
        <taxon>Pseudonocardiaceae</taxon>
        <taxon>Amycolatopsis</taxon>
    </lineage>
</organism>
<keyword evidence="3" id="KW-1185">Reference proteome</keyword>
<dbReference type="InterPro" id="IPR001242">
    <property type="entry name" value="Condensation_dom"/>
</dbReference>
<proteinExistence type="predicted"/>
<dbReference type="Gene3D" id="3.30.559.10">
    <property type="entry name" value="Chloramphenicol acetyltransferase-like domain"/>
    <property type="match status" value="1"/>
</dbReference>
<feature type="domain" description="Condensation" evidence="1">
    <location>
        <begin position="2"/>
        <end position="442"/>
    </location>
</feature>
<gene>
    <name evidence="2" type="ORF">ACFSUT_33025</name>
</gene>
<name>A0ABW5I7E9_9PSEU</name>
<sequence length="448" mass="48686">MTLSVGQEAMWLLHRMAPDSAAYNVALAVCLRGEVDGVALDRAVRMVVRRHPELRSVYREADGLLRKEIADDVPWGLDVRDGPHATVADVAAQPFDLGNRVFRAVLVRGEADTVLTLVTHHIGSDATSQWLLLRDLVNAYRAVVDGTAPEWPRLLATYEDFAEAERHSLSGTRGAELREYWRQVCAAAPPAELVPDLPRRAGGQPEGESCRIDLPEEVALAARETARRLSVTPAALLAGCLQALLYRLTGRSRFLVGVPGSVRLRRAFRDVVGHLANTMVLRADIDADATCAVLAAAADRRLKEGMAHVDLPHAVLRRTVRADGSPLCRIGFTVLNTDVVQPPLPMAAAGSATGHEITWRGLRLALLDVPQMAGQFDLAVEVRHGRRELNFVVKYDRGLFRPATAARFGDQLARVVRTAAADPHVAVAELSLVDDGEVERLLALGTGS</sequence>
<comment type="caution">
    <text evidence="2">The sequence shown here is derived from an EMBL/GenBank/DDBJ whole genome shotgun (WGS) entry which is preliminary data.</text>
</comment>
<reference evidence="3" key="1">
    <citation type="journal article" date="2019" name="Int. J. Syst. Evol. Microbiol.">
        <title>The Global Catalogue of Microorganisms (GCM) 10K type strain sequencing project: providing services to taxonomists for standard genome sequencing and annotation.</title>
        <authorList>
            <consortium name="The Broad Institute Genomics Platform"/>
            <consortium name="The Broad Institute Genome Sequencing Center for Infectious Disease"/>
            <person name="Wu L."/>
            <person name="Ma J."/>
        </authorList>
    </citation>
    <scope>NUCLEOTIDE SEQUENCE [LARGE SCALE GENOMIC DNA]</scope>
    <source>
        <strain evidence="3">CGMCC 4.7638</strain>
    </source>
</reference>
<dbReference type="PANTHER" id="PTHR45527">
    <property type="entry name" value="NONRIBOSOMAL PEPTIDE SYNTHETASE"/>
    <property type="match status" value="1"/>
</dbReference>
<dbReference type="SUPFAM" id="SSF52777">
    <property type="entry name" value="CoA-dependent acyltransferases"/>
    <property type="match status" value="2"/>
</dbReference>